<evidence type="ECO:0008006" key="2">
    <source>
        <dbReference type="Google" id="ProtNLM"/>
    </source>
</evidence>
<dbReference type="AlphaFoldDB" id="A0A1X0RE57"/>
<evidence type="ECO:0000313" key="1">
    <source>
        <dbReference type="EMBL" id="ORE10304.1"/>
    </source>
</evidence>
<protein>
    <recommendedName>
        <fullName evidence="2">Helitron helicase-like domain-containing protein</fullName>
    </recommendedName>
</protein>
<dbReference type="VEuPathDB" id="FungiDB:BCV72DRAFT_286192"/>
<dbReference type="PANTHER" id="PTHR45786">
    <property type="entry name" value="DNA BINDING PROTEIN-LIKE"/>
    <property type="match status" value="1"/>
</dbReference>
<dbReference type="EMBL" id="KV921867">
    <property type="protein sequence ID" value="ORE10304.1"/>
    <property type="molecule type" value="Genomic_DNA"/>
</dbReference>
<dbReference type="PANTHER" id="PTHR45786:SF74">
    <property type="entry name" value="ATP-DEPENDENT DNA HELICASE"/>
    <property type="match status" value="1"/>
</dbReference>
<accession>A0A1X0RE57</accession>
<sequence>MENNNQSTTNYSSCHALLPVDSRHRTCQACRERSVDAESRPRGRPRAEPAAYILQLSRLHPLDHGHMDKECPHFHALRWIDERQETSSLSNPSWKSCCKRGSVQLQLLPDPPQYLKDLLERTDAQGRHFNDNLCQYNAVFAFTSLGCDNVLPEDHANNNNRSGLNAFQIHGVLCPCQGPLIPVEGNAPSYAQLYIYDFSYVAQRRSERNKNLENENIENFSIPLSQCNLFARIYRHVYEILSNHESSSINSEDKANNNGSTESGSPYIIIGSLMRIRLIEGDDRRTYNLPTMEEAAAAIPIEYIDRNFRGIVLTLGSSSRNDSLR</sequence>
<dbReference type="Proteomes" id="UP000242414">
    <property type="component" value="Unassembled WGS sequence"/>
</dbReference>
<proteinExistence type="predicted"/>
<organism evidence="1">
    <name type="scientific">Rhizopus microsporus var. microsporus</name>
    <dbReference type="NCBI Taxonomy" id="86635"/>
    <lineage>
        <taxon>Eukaryota</taxon>
        <taxon>Fungi</taxon>
        <taxon>Fungi incertae sedis</taxon>
        <taxon>Mucoromycota</taxon>
        <taxon>Mucoromycotina</taxon>
        <taxon>Mucoromycetes</taxon>
        <taxon>Mucorales</taxon>
        <taxon>Mucorineae</taxon>
        <taxon>Rhizopodaceae</taxon>
        <taxon>Rhizopus</taxon>
    </lineage>
</organism>
<gene>
    <name evidence="1" type="ORF">BCV72DRAFT_286192</name>
</gene>
<name>A0A1X0RE57_RHIZD</name>
<reference evidence="1" key="1">
    <citation type="journal article" date="2016" name="Proc. Natl. Acad. Sci. U.S.A.">
        <title>Lipid metabolic changes in an early divergent fungus govern the establishment of a mutualistic symbiosis with endobacteria.</title>
        <authorList>
            <person name="Lastovetsky O.A."/>
            <person name="Gaspar M.L."/>
            <person name="Mondo S.J."/>
            <person name="LaButti K.M."/>
            <person name="Sandor L."/>
            <person name="Grigoriev I.V."/>
            <person name="Henry S.A."/>
            <person name="Pawlowska T.E."/>
        </authorList>
    </citation>
    <scope>NUCLEOTIDE SEQUENCE [LARGE SCALE GENOMIC DNA]</scope>
    <source>
        <strain evidence="1">ATCC 52814</strain>
    </source>
</reference>